<accession>A0A0R3UQU6</accession>
<dbReference type="SMART" id="SM00054">
    <property type="entry name" value="EFh"/>
    <property type="match status" value="4"/>
</dbReference>
<dbReference type="Gene3D" id="1.10.238.10">
    <property type="entry name" value="EF-hand"/>
    <property type="match status" value="2"/>
</dbReference>
<dbReference type="STRING" id="53468.A0A0R3UQU6"/>
<sequence length="229" mass="25658">MHESAPSSCSECANPAGVNYDTSTWVKRFAATTTKCALRQRCIRVVGDASKEHTSSRHASGNMSNLFARGDFMRLQFDELDRDRDGFITEADLKASVQGHQVHSCAINCFFKRYDKDGDRKISFEEYRNGLLAYLFQNLQNEDMARSLFGFLDTDKSGSVSTKELYSFFEGCIGCLPKEYVTDFLNGLDENKDGEISEAEFLAFVKKNRAKQCAGCAASQQSFVPSSMR</sequence>
<organism evidence="5 6">
    <name type="scientific">Mesocestoides corti</name>
    <name type="common">Flatworm</name>
    <dbReference type="NCBI Taxonomy" id="53468"/>
    <lineage>
        <taxon>Eukaryota</taxon>
        <taxon>Metazoa</taxon>
        <taxon>Spiralia</taxon>
        <taxon>Lophotrochozoa</taxon>
        <taxon>Platyhelminthes</taxon>
        <taxon>Cestoda</taxon>
        <taxon>Eucestoda</taxon>
        <taxon>Cyclophyllidea</taxon>
        <taxon>Mesocestoididae</taxon>
        <taxon>Mesocestoides</taxon>
    </lineage>
</organism>
<name>A0A0R3UQU6_MESCO</name>
<dbReference type="Pfam" id="PF13499">
    <property type="entry name" value="EF-hand_7"/>
    <property type="match status" value="2"/>
</dbReference>
<dbReference type="OrthoDB" id="293868at2759"/>
<dbReference type="PANTHER" id="PTHR45942">
    <property type="entry name" value="PROTEIN PHOSPATASE 3 REGULATORY SUBUNIT B ALPHA ISOFORM TYPE 1"/>
    <property type="match status" value="1"/>
</dbReference>
<evidence type="ECO:0000259" key="4">
    <source>
        <dbReference type="PROSITE" id="PS50222"/>
    </source>
</evidence>
<evidence type="ECO:0000256" key="3">
    <source>
        <dbReference type="ARBA" id="ARBA00022837"/>
    </source>
</evidence>
<keyword evidence="3" id="KW-0106">Calcium</keyword>
<evidence type="ECO:0000313" key="5">
    <source>
        <dbReference type="EMBL" id="VDD84249.1"/>
    </source>
</evidence>
<keyword evidence="1" id="KW-0479">Metal-binding</keyword>
<dbReference type="Proteomes" id="UP000267029">
    <property type="component" value="Unassembled WGS sequence"/>
</dbReference>
<evidence type="ECO:0000313" key="6">
    <source>
        <dbReference type="Proteomes" id="UP000267029"/>
    </source>
</evidence>
<dbReference type="InterPro" id="IPR002048">
    <property type="entry name" value="EF_hand_dom"/>
</dbReference>
<dbReference type="AlphaFoldDB" id="A0A0R3UQU6"/>
<keyword evidence="6" id="KW-1185">Reference proteome</keyword>
<feature type="domain" description="EF-hand" evidence="4">
    <location>
        <begin position="176"/>
        <end position="211"/>
    </location>
</feature>
<dbReference type="PROSITE" id="PS50222">
    <property type="entry name" value="EF_HAND_2"/>
    <property type="match status" value="4"/>
</dbReference>
<keyword evidence="2" id="KW-0677">Repeat</keyword>
<evidence type="ECO:0000256" key="2">
    <source>
        <dbReference type="ARBA" id="ARBA00022737"/>
    </source>
</evidence>
<dbReference type="InterPro" id="IPR018247">
    <property type="entry name" value="EF_Hand_1_Ca_BS"/>
</dbReference>
<evidence type="ECO:0000256" key="1">
    <source>
        <dbReference type="ARBA" id="ARBA00022723"/>
    </source>
</evidence>
<proteinExistence type="predicted"/>
<feature type="domain" description="EF-hand" evidence="4">
    <location>
        <begin position="110"/>
        <end position="137"/>
    </location>
</feature>
<feature type="domain" description="EF-hand" evidence="4">
    <location>
        <begin position="140"/>
        <end position="175"/>
    </location>
</feature>
<reference evidence="5 6" key="1">
    <citation type="submission" date="2018-10" db="EMBL/GenBank/DDBJ databases">
        <authorList>
            <consortium name="Pathogen Informatics"/>
        </authorList>
    </citation>
    <scope>NUCLEOTIDE SEQUENCE [LARGE SCALE GENOMIC DNA]</scope>
</reference>
<dbReference type="GO" id="GO:0005509">
    <property type="term" value="F:calcium ion binding"/>
    <property type="evidence" value="ECO:0007669"/>
    <property type="project" value="InterPro"/>
</dbReference>
<dbReference type="EMBL" id="UXSR01006105">
    <property type="protein sequence ID" value="VDD84249.1"/>
    <property type="molecule type" value="Genomic_DNA"/>
</dbReference>
<dbReference type="InterPro" id="IPR011992">
    <property type="entry name" value="EF-hand-dom_pair"/>
</dbReference>
<feature type="domain" description="EF-hand" evidence="4">
    <location>
        <begin position="68"/>
        <end position="103"/>
    </location>
</feature>
<protein>
    <recommendedName>
        <fullName evidence="4">EF-hand domain-containing protein</fullName>
    </recommendedName>
</protein>
<dbReference type="PROSITE" id="PS00018">
    <property type="entry name" value="EF_HAND_1"/>
    <property type="match status" value="4"/>
</dbReference>
<gene>
    <name evidence="5" type="ORF">MCOS_LOCUS10252</name>
</gene>
<dbReference type="SUPFAM" id="SSF47473">
    <property type="entry name" value="EF-hand"/>
    <property type="match status" value="1"/>
</dbReference>